<gene>
    <name evidence="1" type="ORF">CBA19CS22_31670</name>
</gene>
<evidence type="ECO:0000313" key="2">
    <source>
        <dbReference type="Proteomes" id="UP001055013"/>
    </source>
</evidence>
<reference evidence="1" key="1">
    <citation type="submission" date="2021-09" db="EMBL/GenBank/DDBJ databases">
        <title>Isolation and characterization of 3-chlorobenzoate degrading bacteria from soils in Shizuoka.</title>
        <authorList>
            <person name="Ifat A."/>
            <person name="Ogawa N."/>
            <person name="Kimbara K."/>
            <person name="Moriuchi R."/>
            <person name="Dohra H."/>
            <person name="Shintani M."/>
        </authorList>
    </citation>
    <scope>NUCLEOTIDE SEQUENCE</scope>
    <source>
        <strain evidence="1">19CS2-2</strain>
    </source>
</reference>
<accession>A0ACB5R1K1</accession>
<evidence type="ECO:0000313" key="1">
    <source>
        <dbReference type="EMBL" id="GJH21198.1"/>
    </source>
</evidence>
<comment type="caution">
    <text evidence="1">The sequence shown here is derived from an EMBL/GenBank/DDBJ whole genome shotgun (WGS) entry which is preliminary data.</text>
</comment>
<name>A0ACB5R1K1_9BURK</name>
<organism evidence="1 2">
    <name type="scientific">Caballeronia novacaledonica</name>
    <dbReference type="NCBI Taxonomy" id="1544861"/>
    <lineage>
        <taxon>Bacteria</taxon>
        <taxon>Pseudomonadati</taxon>
        <taxon>Pseudomonadota</taxon>
        <taxon>Betaproteobacteria</taxon>
        <taxon>Burkholderiales</taxon>
        <taxon>Burkholderiaceae</taxon>
        <taxon>Caballeronia</taxon>
    </lineage>
</organism>
<dbReference type="Proteomes" id="UP001055013">
    <property type="component" value="Unassembled WGS sequence"/>
</dbReference>
<protein>
    <submittedName>
        <fullName evidence="1">Uncharacterized protein</fullName>
    </submittedName>
</protein>
<dbReference type="EMBL" id="BPUR01000025">
    <property type="protein sequence ID" value="GJH21198.1"/>
    <property type="molecule type" value="Genomic_DNA"/>
</dbReference>
<proteinExistence type="predicted"/>
<sequence length="106" mass="11950">MICHPYRRRHHGRTRLPATVHPLCAANVPVPESIDDLRMRVAPRMAGRLRNAGKEAVGVALERHETPPPDWRVRQTRTVAAAPVIVMRKRRRHVLNQSDAGMGDSP</sequence>
<keyword evidence="2" id="KW-1185">Reference proteome</keyword>